<evidence type="ECO:0000256" key="2">
    <source>
        <dbReference type="ARBA" id="ARBA00022598"/>
    </source>
</evidence>
<feature type="domain" description="BPL/LPL catalytic" evidence="4">
    <location>
        <begin position="321"/>
        <end position="515"/>
    </location>
</feature>
<protein>
    <submittedName>
        <fullName evidence="5">Biotin--protein ligase</fullName>
    </submittedName>
</protein>
<dbReference type="STRING" id="407821.A0A087SXX6"/>
<feature type="chain" id="PRO_5001829147" evidence="3">
    <location>
        <begin position="25"/>
        <end position="571"/>
    </location>
</feature>
<evidence type="ECO:0000256" key="1">
    <source>
        <dbReference type="ARBA" id="ARBA00009934"/>
    </source>
</evidence>
<evidence type="ECO:0000313" key="6">
    <source>
        <dbReference type="Proteomes" id="UP000054359"/>
    </source>
</evidence>
<sequence>MFRKFLLLSVNVYFTNLWLSVSSSKRLVIRSSLVLKLFANMSSTAQNLSDIKSPNVLIYTDDNAFELYKKVKNKLQLCLHVDKYITYQLTKAQVFNTPWKENTALLVVCCENISNDLAKCFTDYVENGGKLIISCTSFNSNLTGAVCDKKLHDENWIQIKYRHSKELSVYQGKFRYSVSKQEVLAYDNNNAPVIFRSNFGKGIAIISELHLGTEPCNLHFSDAVSRKQYDENCLFILKAILTTELDLEENSSNIMQPTSGYIISQNEPCLKKIIDSLKVRDISIKMSDLKTDETDSTHSDSLKLSLQSDDGSEESVLFNKILYFSHLNTKIFGRVVVFFPVITTTMIASEYFSDYEGLTVIARRQIGGRGRSDNKWISPEGCAMFTLHFSLSLSSELGQKLSILQHLSSLAIVHGIKKISAFGNLDLRLKWPNDIYYGKDKKLGGVIAHTTIQGNVAHVYSGCGINVNNSRPTTCINDIIKHHNALHDASLPLLENEQVIACTLTEMENLVQDFEKSGPEAFKTLYYKYWMHDRHRVTLSSSAEEGTVVGLDDYGFLMVETDKGKKLVLQP</sequence>
<keyword evidence="6" id="KW-1185">Reference proteome</keyword>
<dbReference type="Gene3D" id="3.30.930.10">
    <property type="entry name" value="Bira Bifunctional Protein, Domain 2"/>
    <property type="match status" value="1"/>
</dbReference>
<dbReference type="NCBIfam" id="TIGR00121">
    <property type="entry name" value="birA_ligase"/>
    <property type="match status" value="1"/>
</dbReference>
<dbReference type="InterPro" id="IPR003142">
    <property type="entry name" value="BPL_C"/>
</dbReference>
<evidence type="ECO:0000256" key="3">
    <source>
        <dbReference type="SAM" id="SignalP"/>
    </source>
</evidence>
<dbReference type="CDD" id="cd16442">
    <property type="entry name" value="BPL"/>
    <property type="match status" value="1"/>
</dbReference>
<feature type="signal peptide" evidence="3">
    <location>
        <begin position="1"/>
        <end position="24"/>
    </location>
</feature>
<dbReference type="SUPFAM" id="SSF55681">
    <property type="entry name" value="Class II aaRS and biotin synthetases"/>
    <property type="match status" value="1"/>
</dbReference>
<dbReference type="InterPro" id="IPR045864">
    <property type="entry name" value="aa-tRNA-synth_II/BPL/LPL"/>
</dbReference>
<reference evidence="5 6" key="1">
    <citation type="submission" date="2013-11" db="EMBL/GenBank/DDBJ databases">
        <title>Genome sequencing of Stegodyphus mimosarum.</title>
        <authorList>
            <person name="Bechsgaard J."/>
        </authorList>
    </citation>
    <scope>NUCLEOTIDE SEQUENCE [LARGE SCALE GENOMIC DNA]</scope>
</reference>
<evidence type="ECO:0000259" key="4">
    <source>
        <dbReference type="PROSITE" id="PS51733"/>
    </source>
</evidence>
<dbReference type="OrthoDB" id="10250105at2759"/>
<comment type="similarity">
    <text evidence="1">Belongs to the biotin--protein ligase family.</text>
</comment>
<feature type="non-terminal residue" evidence="5">
    <location>
        <position position="571"/>
    </location>
</feature>
<keyword evidence="3" id="KW-0732">Signal</keyword>
<proteinExistence type="inferred from homology"/>
<dbReference type="OMA" id="ICHERFF"/>
<dbReference type="PROSITE" id="PS51733">
    <property type="entry name" value="BPL_LPL_CATALYTIC"/>
    <property type="match status" value="1"/>
</dbReference>
<dbReference type="Pfam" id="PF03099">
    <property type="entry name" value="BPL_LplA_LipB"/>
    <property type="match status" value="1"/>
</dbReference>
<evidence type="ECO:0000313" key="5">
    <source>
        <dbReference type="EMBL" id="KFM57715.1"/>
    </source>
</evidence>
<dbReference type="Proteomes" id="UP000054359">
    <property type="component" value="Unassembled WGS sequence"/>
</dbReference>
<gene>
    <name evidence="5" type="ORF">X975_09755</name>
</gene>
<dbReference type="GO" id="GO:0005737">
    <property type="term" value="C:cytoplasm"/>
    <property type="evidence" value="ECO:0007669"/>
    <property type="project" value="TreeGrafter"/>
</dbReference>
<accession>A0A087SXX6</accession>
<name>A0A087SXX6_STEMI</name>
<dbReference type="Pfam" id="PF02237">
    <property type="entry name" value="BPL_C"/>
    <property type="match status" value="1"/>
</dbReference>
<dbReference type="PANTHER" id="PTHR12835:SF5">
    <property type="entry name" value="BIOTIN--PROTEIN LIGASE"/>
    <property type="match status" value="1"/>
</dbReference>
<dbReference type="PANTHER" id="PTHR12835">
    <property type="entry name" value="BIOTIN PROTEIN LIGASE"/>
    <property type="match status" value="1"/>
</dbReference>
<dbReference type="EMBL" id="KK112454">
    <property type="protein sequence ID" value="KFM57715.1"/>
    <property type="molecule type" value="Genomic_DNA"/>
</dbReference>
<dbReference type="InterPro" id="IPR004143">
    <property type="entry name" value="BPL_LPL_catalytic"/>
</dbReference>
<dbReference type="InterPro" id="IPR004408">
    <property type="entry name" value="Biotin_CoA_COase_ligase"/>
</dbReference>
<keyword evidence="2 5" id="KW-0436">Ligase</keyword>
<dbReference type="AlphaFoldDB" id="A0A087SXX6"/>
<organism evidence="5 6">
    <name type="scientific">Stegodyphus mimosarum</name>
    <name type="common">African social velvet spider</name>
    <dbReference type="NCBI Taxonomy" id="407821"/>
    <lineage>
        <taxon>Eukaryota</taxon>
        <taxon>Metazoa</taxon>
        <taxon>Ecdysozoa</taxon>
        <taxon>Arthropoda</taxon>
        <taxon>Chelicerata</taxon>
        <taxon>Arachnida</taxon>
        <taxon>Araneae</taxon>
        <taxon>Araneomorphae</taxon>
        <taxon>Entelegynae</taxon>
        <taxon>Eresoidea</taxon>
        <taxon>Eresidae</taxon>
        <taxon>Stegodyphus</taxon>
    </lineage>
</organism>
<dbReference type="GO" id="GO:0004077">
    <property type="term" value="F:biotin--[biotin carboxyl-carrier protein] ligase activity"/>
    <property type="evidence" value="ECO:0007669"/>
    <property type="project" value="InterPro"/>
</dbReference>